<proteinExistence type="predicted"/>
<dbReference type="EMBL" id="BAAAUD010000007">
    <property type="protein sequence ID" value="GAA2923330.1"/>
    <property type="molecule type" value="Genomic_DNA"/>
</dbReference>
<sequence>MARSQYGNSGVHQATWLSGWPGPATDQMTSLAFVLEPGLARKEEVARPSWLLSEQ</sequence>
<evidence type="ECO:0000313" key="1">
    <source>
        <dbReference type="EMBL" id="GAA2923330.1"/>
    </source>
</evidence>
<name>A0ABN3WRP2_9ACTN</name>
<evidence type="ECO:0000313" key="2">
    <source>
        <dbReference type="Proteomes" id="UP001500403"/>
    </source>
</evidence>
<organism evidence="1 2">
    <name type="scientific">Streptomyces enissocaesilis</name>
    <dbReference type="NCBI Taxonomy" id="332589"/>
    <lineage>
        <taxon>Bacteria</taxon>
        <taxon>Bacillati</taxon>
        <taxon>Actinomycetota</taxon>
        <taxon>Actinomycetes</taxon>
        <taxon>Kitasatosporales</taxon>
        <taxon>Streptomycetaceae</taxon>
        <taxon>Streptomyces</taxon>
        <taxon>Streptomyces rochei group</taxon>
    </lineage>
</organism>
<dbReference type="Proteomes" id="UP001500403">
    <property type="component" value="Unassembled WGS sequence"/>
</dbReference>
<comment type="caution">
    <text evidence="1">The sequence shown here is derived from an EMBL/GenBank/DDBJ whole genome shotgun (WGS) entry which is preliminary data.</text>
</comment>
<gene>
    <name evidence="1" type="ORF">GCM10010446_04390</name>
</gene>
<accession>A0ABN3WRP2</accession>
<protein>
    <submittedName>
        <fullName evidence="1">Uncharacterized protein</fullName>
    </submittedName>
</protein>
<reference evidence="1 2" key="1">
    <citation type="journal article" date="2019" name="Int. J. Syst. Evol. Microbiol.">
        <title>The Global Catalogue of Microorganisms (GCM) 10K type strain sequencing project: providing services to taxonomists for standard genome sequencing and annotation.</title>
        <authorList>
            <consortium name="The Broad Institute Genomics Platform"/>
            <consortium name="The Broad Institute Genome Sequencing Center for Infectious Disease"/>
            <person name="Wu L."/>
            <person name="Ma J."/>
        </authorList>
    </citation>
    <scope>NUCLEOTIDE SEQUENCE [LARGE SCALE GENOMIC DNA]</scope>
    <source>
        <strain evidence="1 2">JCM 9088</strain>
    </source>
</reference>
<keyword evidence="2" id="KW-1185">Reference proteome</keyword>